<organism evidence="6 8">
    <name type="scientific">Bursaphelenchus xylophilus</name>
    <name type="common">Pinewood nematode worm</name>
    <name type="synonym">Aphelenchoides xylophilus</name>
    <dbReference type="NCBI Taxonomy" id="6326"/>
    <lineage>
        <taxon>Eukaryota</taxon>
        <taxon>Metazoa</taxon>
        <taxon>Ecdysozoa</taxon>
        <taxon>Nematoda</taxon>
        <taxon>Chromadorea</taxon>
        <taxon>Rhabditida</taxon>
        <taxon>Tylenchina</taxon>
        <taxon>Tylenchomorpha</taxon>
        <taxon>Aphelenchoidea</taxon>
        <taxon>Aphelenchoididae</taxon>
        <taxon>Bursaphelenchus</taxon>
    </lineage>
</organism>
<dbReference type="Proteomes" id="UP000582659">
    <property type="component" value="Unassembled WGS sequence"/>
</dbReference>
<evidence type="ECO:0000313" key="4">
    <source>
        <dbReference type="EMBL" id="CAD5234093.1"/>
    </source>
</evidence>
<keyword evidence="3" id="KW-0812">Transmembrane</keyword>
<dbReference type="EMBL" id="CAJFCV020000006">
    <property type="protein sequence ID" value="CAG9129674.1"/>
    <property type="molecule type" value="Genomic_DNA"/>
</dbReference>
<feature type="compositionally biased region" description="Low complexity" evidence="2">
    <location>
        <begin position="13"/>
        <end position="23"/>
    </location>
</feature>
<dbReference type="Proteomes" id="UP000659654">
    <property type="component" value="Unassembled WGS sequence"/>
</dbReference>
<sequence>MASTMKDRRDSESSNSSSFENVSMAGCSDFDMDEASVSTRSDPEHQISNIRETDVMESSTVTATEPEASEIEANAVMETSTITAIEPSDDECLVEDLDNTRDGVPDIPTEPESEEDSEEAEGCKGGYSYSDLSSDENEKDLNDCADESGCCCEKIDYASDVLNEKVNEILANVIEGAGETVQKLERVNRDLQEKIETHDAILNIKEEKNNNEQLIKFMVVVGIVGVIAVLIPLYMAQNDRREAVVLKQQLVEVQETVKTLQKEVSQIHKDIQYSKYEETKRANMEMIQNVTRGLGLFAKKFAEKAMNITKKMSTYVQNNFDKIPQVEVVSVVRHEVQDEEPAKYPSFCFSNLFFQEKDKKTCILFKLFRL</sequence>
<keyword evidence="3" id="KW-0472">Membrane</keyword>
<evidence type="ECO:0000313" key="5">
    <source>
        <dbReference type="EMBL" id="CAG9129674.1"/>
    </source>
</evidence>
<feature type="compositionally biased region" description="Polar residues" evidence="2">
    <location>
        <begin position="36"/>
        <end position="63"/>
    </location>
</feature>
<proteinExistence type="predicted"/>
<protein>
    <submittedName>
        <fullName evidence="4">(pine wood nematode) hypothetical protein</fullName>
    </submittedName>
</protein>
<accession>A0A1I7SLM7</accession>
<feature type="compositionally biased region" description="Acidic residues" evidence="2">
    <location>
        <begin position="109"/>
        <end position="120"/>
    </location>
</feature>
<dbReference type="WBParaSite" id="BXY_1396000.1">
    <property type="protein sequence ID" value="BXY_1396000.1"/>
    <property type="gene ID" value="BXY_1396000"/>
</dbReference>
<feature type="coiled-coil region" evidence="1">
    <location>
        <begin position="174"/>
        <end position="208"/>
    </location>
</feature>
<keyword evidence="3" id="KW-1133">Transmembrane helix</keyword>
<dbReference type="EMBL" id="CAJFDI010000006">
    <property type="protein sequence ID" value="CAD5234093.1"/>
    <property type="molecule type" value="Genomic_DNA"/>
</dbReference>
<gene>
    <name evidence="4" type="ORF">BXYJ_LOCUS14184</name>
</gene>
<name>A0A1I7SLM7_BURXY</name>
<dbReference type="SMR" id="A0A1I7SLM7"/>
<dbReference type="Proteomes" id="UP000095284">
    <property type="component" value="Unplaced"/>
</dbReference>
<feature type="transmembrane region" description="Helical" evidence="3">
    <location>
        <begin position="214"/>
        <end position="235"/>
    </location>
</feature>
<reference evidence="5" key="2">
    <citation type="submission" date="2020-08" db="EMBL/GenBank/DDBJ databases">
        <authorList>
            <person name="Kikuchi T."/>
        </authorList>
    </citation>
    <scope>NUCLEOTIDE SEQUENCE</scope>
    <source>
        <strain evidence="4">Ka4C1</strain>
    </source>
</reference>
<evidence type="ECO:0000256" key="2">
    <source>
        <dbReference type="SAM" id="MobiDB-lite"/>
    </source>
</evidence>
<evidence type="ECO:0000256" key="1">
    <source>
        <dbReference type="SAM" id="Coils"/>
    </source>
</evidence>
<feature type="coiled-coil region" evidence="1">
    <location>
        <begin position="236"/>
        <end position="270"/>
    </location>
</feature>
<evidence type="ECO:0000256" key="3">
    <source>
        <dbReference type="SAM" id="Phobius"/>
    </source>
</evidence>
<feature type="compositionally biased region" description="Basic and acidic residues" evidence="2">
    <location>
        <begin position="1"/>
        <end position="12"/>
    </location>
</feature>
<dbReference type="AlphaFoldDB" id="A0A1I7SLM7"/>
<evidence type="ECO:0000313" key="7">
    <source>
        <dbReference type="Proteomes" id="UP000659654"/>
    </source>
</evidence>
<evidence type="ECO:0000313" key="6">
    <source>
        <dbReference type="Proteomes" id="UP000095284"/>
    </source>
</evidence>
<keyword evidence="1" id="KW-0175">Coiled coil</keyword>
<feature type="region of interest" description="Disordered" evidence="2">
    <location>
        <begin position="96"/>
        <end position="140"/>
    </location>
</feature>
<keyword evidence="7" id="KW-1185">Reference proteome</keyword>
<reference evidence="8" key="1">
    <citation type="submission" date="2016-11" db="UniProtKB">
        <authorList>
            <consortium name="WormBaseParasite"/>
        </authorList>
    </citation>
    <scope>IDENTIFICATION</scope>
</reference>
<evidence type="ECO:0000313" key="8">
    <source>
        <dbReference type="WBParaSite" id="BXY_1396000.1"/>
    </source>
</evidence>
<feature type="region of interest" description="Disordered" evidence="2">
    <location>
        <begin position="1"/>
        <end position="74"/>
    </location>
</feature>